<name>A0A225UC11_9STRA</name>
<accession>A0A225UC11</accession>
<dbReference type="STRING" id="4795.A0A225UC11"/>
<feature type="non-terminal residue" evidence="1">
    <location>
        <position position="1"/>
    </location>
</feature>
<gene>
    <name evidence="1" type="ORF">PHMEG_00041242</name>
</gene>
<dbReference type="Proteomes" id="UP000198211">
    <property type="component" value="Unassembled WGS sequence"/>
</dbReference>
<dbReference type="Gene3D" id="1.20.1270.10">
    <property type="match status" value="1"/>
</dbReference>
<proteinExistence type="predicted"/>
<organism evidence="1 2">
    <name type="scientific">Phytophthora megakarya</name>
    <dbReference type="NCBI Taxonomy" id="4795"/>
    <lineage>
        <taxon>Eukaryota</taxon>
        <taxon>Sar</taxon>
        <taxon>Stramenopiles</taxon>
        <taxon>Oomycota</taxon>
        <taxon>Peronosporomycetes</taxon>
        <taxon>Peronosporales</taxon>
        <taxon>Peronosporaceae</taxon>
        <taxon>Phytophthora</taxon>
    </lineage>
</organism>
<dbReference type="EMBL" id="NBNE01022551">
    <property type="protein sequence ID" value="OWY90572.1"/>
    <property type="molecule type" value="Genomic_DNA"/>
</dbReference>
<reference evidence="2" key="1">
    <citation type="submission" date="2017-03" db="EMBL/GenBank/DDBJ databases">
        <title>Phytopthora megakarya and P. palmivora, two closely related causual agents of cacao black pod achieved similar genome size and gene model numbers by different mechanisms.</title>
        <authorList>
            <person name="Ali S."/>
            <person name="Shao J."/>
            <person name="Larry D.J."/>
            <person name="Kronmiller B."/>
            <person name="Shen D."/>
            <person name="Strem M.D."/>
            <person name="Melnick R.L."/>
            <person name="Guiltinan M.J."/>
            <person name="Tyler B.M."/>
            <person name="Meinhardt L.W."/>
            <person name="Bailey B.A."/>
        </authorList>
    </citation>
    <scope>NUCLEOTIDE SEQUENCE [LARGE SCALE GENOMIC DNA]</scope>
    <source>
        <strain evidence="2">zdho120</strain>
    </source>
</reference>
<dbReference type="AlphaFoldDB" id="A0A225UC11"/>
<evidence type="ECO:0000313" key="1">
    <source>
        <dbReference type="EMBL" id="OWY90572.1"/>
    </source>
</evidence>
<protein>
    <submittedName>
        <fullName evidence="1">Chaperone DnaK</fullName>
    </submittedName>
</protein>
<dbReference type="OrthoDB" id="70531at2759"/>
<dbReference type="SUPFAM" id="SSF100934">
    <property type="entry name" value="Heat shock protein 70kD (HSP70), C-terminal subdomain"/>
    <property type="match status" value="1"/>
</dbReference>
<keyword evidence="2" id="KW-1185">Reference proteome</keyword>
<sequence>MAREKGDTNVESAIRDARDWLEDHEEATLRELEDKKRMLERMVRF</sequence>
<dbReference type="InterPro" id="IPR029048">
    <property type="entry name" value="HSP70_C_sf"/>
</dbReference>
<evidence type="ECO:0000313" key="2">
    <source>
        <dbReference type="Proteomes" id="UP000198211"/>
    </source>
</evidence>
<comment type="caution">
    <text evidence="1">The sequence shown here is derived from an EMBL/GenBank/DDBJ whole genome shotgun (WGS) entry which is preliminary data.</text>
</comment>